<keyword evidence="2" id="KW-1185">Reference proteome</keyword>
<name>A0A371PJA8_9BACL</name>
<dbReference type="OrthoDB" id="2111939at2"/>
<dbReference type="Proteomes" id="UP000261905">
    <property type="component" value="Unassembled WGS sequence"/>
</dbReference>
<organism evidence="1 2">
    <name type="scientific">Paenibacillus paeoniae</name>
    <dbReference type="NCBI Taxonomy" id="2292705"/>
    <lineage>
        <taxon>Bacteria</taxon>
        <taxon>Bacillati</taxon>
        <taxon>Bacillota</taxon>
        <taxon>Bacilli</taxon>
        <taxon>Bacillales</taxon>
        <taxon>Paenibacillaceae</taxon>
        <taxon>Paenibacillus</taxon>
    </lineage>
</organism>
<sequence length="205" mass="23652">MSTNKIFLSSPVSERDFIWMAAYSDGSFLTEYSFDTKQENSFYEIDKEKIIRFGLIGQGMNMYYEVLGGVFKIVGRMVEVIYKDKNTNKEYFLTGNPLTMYNDLIQYKNASIDFDPLEREGTGESFITQYNFGYKTSLDIDGVKFHFKAICCVPYGGNVYLNIRVVADKDFDNGSLVVRKNNSELFEYDAPIIATQAYEFNWEVS</sequence>
<gene>
    <name evidence="1" type="ORF">DX130_04420</name>
</gene>
<proteinExistence type="predicted"/>
<protein>
    <submittedName>
        <fullName evidence="1">Uncharacterized protein</fullName>
    </submittedName>
</protein>
<evidence type="ECO:0000313" key="1">
    <source>
        <dbReference type="EMBL" id="REK76296.1"/>
    </source>
</evidence>
<dbReference type="AlphaFoldDB" id="A0A371PJA8"/>
<accession>A0A371PJA8</accession>
<dbReference type="EMBL" id="QUBQ01000001">
    <property type="protein sequence ID" value="REK76296.1"/>
    <property type="molecule type" value="Genomic_DNA"/>
</dbReference>
<dbReference type="RefSeq" id="WP_116043145.1">
    <property type="nucleotide sequence ID" value="NZ_QUBQ01000001.1"/>
</dbReference>
<comment type="caution">
    <text evidence="1">The sequence shown here is derived from an EMBL/GenBank/DDBJ whole genome shotgun (WGS) entry which is preliminary data.</text>
</comment>
<evidence type="ECO:0000313" key="2">
    <source>
        <dbReference type="Proteomes" id="UP000261905"/>
    </source>
</evidence>
<reference evidence="1 2" key="1">
    <citation type="submission" date="2018-08" db="EMBL/GenBank/DDBJ databases">
        <title>Paenibacillus sp. M4BSY-1, whole genome shotgun sequence.</title>
        <authorList>
            <person name="Tuo L."/>
        </authorList>
    </citation>
    <scope>NUCLEOTIDE SEQUENCE [LARGE SCALE GENOMIC DNA]</scope>
    <source>
        <strain evidence="1 2">M4BSY-1</strain>
    </source>
</reference>